<proteinExistence type="predicted"/>
<keyword evidence="1" id="KW-1133">Transmembrane helix</keyword>
<dbReference type="EMBL" id="FNGU01000003">
    <property type="protein sequence ID" value="SDL95382.1"/>
    <property type="molecule type" value="Genomic_DNA"/>
</dbReference>
<feature type="transmembrane region" description="Helical" evidence="1">
    <location>
        <begin position="12"/>
        <end position="36"/>
    </location>
</feature>
<dbReference type="InterPro" id="IPR036280">
    <property type="entry name" value="Multihaem_cyt_sf"/>
</dbReference>
<protein>
    <submittedName>
        <fullName evidence="2">Uncharacterized protein</fullName>
    </submittedName>
</protein>
<dbReference type="AlphaFoldDB" id="A0A1G9P937"/>
<evidence type="ECO:0000313" key="3">
    <source>
        <dbReference type="Proteomes" id="UP000182146"/>
    </source>
</evidence>
<keyword evidence="1" id="KW-0472">Membrane</keyword>
<organism evidence="2 3">
    <name type="scientific">Geoalkalibacter ferrihydriticus</name>
    <dbReference type="NCBI Taxonomy" id="392333"/>
    <lineage>
        <taxon>Bacteria</taxon>
        <taxon>Pseudomonadati</taxon>
        <taxon>Thermodesulfobacteriota</taxon>
        <taxon>Desulfuromonadia</taxon>
        <taxon>Desulfuromonadales</taxon>
        <taxon>Geoalkalibacteraceae</taxon>
        <taxon>Geoalkalibacter</taxon>
    </lineage>
</organism>
<sequence>MKLGEIFREGLFFAVFSFSRFLFATGAWGFGTRHILRTWDGLGVMTRILFGGGALLMLLVMSAATVAQAAAVDPKSLGYQGGANSHPHNLSSLNTNADGIHAPPGGEDQICKFCHTPHGASSKGPLWNRPDPVGPSGDGSFPLYGQNSGRLGEIEINEIPAAKYGGEDYPNGSTRLCLSCHDGVTAIGEVLNGPPLASLSMSERGTIDLDTSHPVSFVYNEEVLAAIMTVPKKADQYTLPDPALGMLDRQNRMQCTTCHDPHFHTKAGSYTLPMWRNYSTFENVDYEGTCSACHVGGSSSSGLFRTPGIGDNHFTAP</sequence>
<accession>A0A1G9P937</accession>
<dbReference type="Proteomes" id="UP000182146">
    <property type="component" value="Unassembled WGS sequence"/>
</dbReference>
<evidence type="ECO:0000256" key="1">
    <source>
        <dbReference type="SAM" id="Phobius"/>
    </source>
</evidence>
<dbReference type="STRING" id="392333.SAMN05660860_01525"/>
<evidence type="ECO:0000313" key="2">
    <source>
        <dbReference type="EMBL" id="SDL95382.1"/>
    </source>
</evidence>
<gene>
    <name evidence="2" type="ORF">SAMN05660860_01525</name>
</gene>
<feature type="transmembrane region" description="Helical" evidence="1">
    <location>
        <begin position="48"/>
        <end position="67"/>
    </location>
</feature>
<keyword evidence="1" id="KW-0812">Transmembrane</keyword>
<reference evidence="2 3" key="1">
    <citation type="submission" date="2016-10" db="EMBL/GenBank/DDBJ databases">
        <authorList>
            <person name="de Groot N.N."/>
        </authorList>
    </citation>
    <scope>NUCLEOTIDE SEQUENCE [LARGE SCALE GENOMIC DNA]</scope>
    <source>
        <strain evidence="2 3">DSM 17813</strain>
    </source>
</reference>
<dbReference type="SUPFAM" id="SSF48695">
    <property type="entry name" value="Multiheme cytochromes"/>
    <property type="match status" value="1"/>
</dbReference>
<name>A0A1G9P937_9BACT</name>